<accession>A0AAD4PPI7</accession>
<evidence type="ECO:0000313" key="2">
    <source>
        <dbReference type="EMBL" id="KAH8386666.1"/>
    </source>
</evidence>
<proteinExistence type="predicted"/>
<comment type="caution">
    <text evidence="2">The sequence shown here is derived from an EMBL/GenBank/DDBJ whole genome shotgun (WGS) entry which is preliminary data.</text>
</comment>
<dbReference type="AlphaFoldDB" id="A0AAD4PPI7"/>
<dbReference type="InterPro" id="IPR006671">
    <property type="entry name" value="Cyclin_N"/>
</dbReference>
<evidence type="ECO:0000259" key="1">
    <source>
        <dbReference type="Pfam" id="PF00134"/>
    </source>
</evidence>
<organism evidence="2 3">
    <name type="scientific">Drosophila rubida</name>
    <dbReference type="NCBI Taxonomy" id="30044"/>
    <lineage>
        <taxon>Eukaryota</taxon>
        <taxon>Metazoa</taxon>
        <taxon>Ecdysozoa</taxon>
        <taxon>Arthropoda</taxon>
        <taxon>Hexapoda</taxon>
        <taxon>Insecta</taxon>
        <taxon>Pterygota</taxon>
        <taxon>Neoptera</taxon>
        <taxon>Endopterygota</taxon>
        <taxon>Diptera</taxon>
        <taxon>Brachycera</taxon>
        <taxon>Muscomorpha</taxon>
        <taxon>Ephydroidea</taxon>
        <taxon>Drosophilidae</taxon>
        <taxon>Drosophila</taxon>
    </lineage>
</organism>
<keyword evidence="3" id="KW-1185">Reference proteome</keyword>
<dbReference type="Gene3D" id="1.10.472.10">
    <property type="entry name" value="Cyclin-like"/>
    <property type="match status" value="1"/>
</dbReference>
<feature type="domain" description="Cyclin N-terminal" evidence="1">
    <location>
        <begin position="15"/>
        <end position="136"/>
    </location>
</feature>
<dbReference type="PANTHER" id="PTHR10177">
    <property type="entry name" value="CYCLINS"/>
    <property type="match status" value="1"/>
</dbReference>
<dbReference type="Proteomes" id="UP001200034">
    <property type="component" value="Unassembled WGS sequence"/>
</dbReference>
<dbReference type="Pfam" id="PF00134">
    <property type="entry name" value="Cyclin_N"/>
    <property type="match status" value="1"/>
</dbReference>
<evidence type="ECO:0000313" key="3">
    <source>
        <dbReference type="Proteomes" id="UP001200034"/>
    </source>
</evidence>
<dbReference type="InterPro" id="IPR039361">
    <property type="entry name" value="Cyclin"/>
</dbReference>
<name>A0AAD4PPI7_9MUSC</name>
<protein>
    <recommendedName>
        <fullName evidence="1">Cyclin N-terminal domain-containing protein</fullName>
    </recommendedName>
</protein>
<feature type="non-terminal residue" evidence="2">
    <location>
        <position position="1"/>
    </location>
</feature>
<feature type="non-terminal residue" evidence="2">
    <location>
        <position position="212"/>
    </location>
</feature>
<gene>
    <name evidence="2" type="ORF">KR093_001840</name>
</gene>
<sequence>RLYADYLWIGEYMSDIYNTMKESQLNREPIRFASTQVEYRPMLIQLCATITRWFNLSPVTLHLGVYYLDRIMDSYCIQPDKLQLIAVTCVRVAAQMEHRQVPRNTDIDSIILPARYAPFEYKAVQRMVLKHFKFDLLQPTTVGFVELLTDKFVTPADYVAYIVSLNKDPLGKAIKFPRFINYEQMLYMLAPLLPPLADYTLNFHKYSNEPPS</sequence>
<reference evidence="2" key="1">
    <citation type="journal article" date="2021" name="Mol. Ecol. Resour.">
        <title>Phylogenomic analyses of the genus Drosophila reveals genomic signals of climate adaptation.</title>
        <authorList>
            <person name="Li F."/>
            <person name="Rane R.V."/>
            <person name="Luria V."/>
            <person name="Xiong Z."/>
            <person name="Chen J."/>
            <person name="Li Z."/>
            <person name="Catullo R.A."/>
            <person name="Griffin P.C."/>
            <person name="Schiffer M."/>
            <person name="Pearce S."/>
            <person name="Lee S.F."/>
            <person name="McElroy K."/>
            <person name="Stocker A."/>
            <person name="Shirriffs J."/>
            <person name="Cockerell F."/>
            <person name="Coppin C."/>
            <person name="Sgro C.M."/>
            <person name="Karger A."/>
            <person name="Cain J.W."/>
            <person name="Weber J.A."/>
            <person name="Santpere G."/>
            <person name="Kirschner M.W."/>
            <person name="Hoffmann A.A."/>
            <person name="Oakeshott J.G."/>
            <person name="Zhang G."/>
        </authorList>
    </citation>
    <scope>NUCLEOTIDE SEQUENCE</scope>
    <source>
        <strain evidence="2">BGI-SZ-2011g</strain>
    </source>
</reference>
<dbReference type="InterPro" id="IPR036915">
    <property type="entry name" value="Cyclin-like_sf"/>
</dbReference>
<dbReference type="EMBL" id="JAJJHW010000095">
    <property type="protein sequence ID" value="KAH8386666.1"/>
    <property type="molecule type" value="Genomic_DNA"/>
</dbReference>
<dbReference type="SUPFAM" id="SSF47954">
    <property type="entry name" value="Cyclin-like"/>
    <property type="match status" value="1"/>
</dbReference>